<reference evidence="1" key="1">
    <citation type="submission" date="2019-09" db="EMBL/GenBank/DDBJ databases">
        <authorList>
            <person name="Rodrigo-Torres L."/>
            <person name="Arahal R. D."/>
            <person name="Lucena T."/>
        </authorList>
    </citation>
    <scope>NUCLEOTIDE SEQUENCE</scope>
    <source>
        <strain evidence="1">ISS653</strain>
    </source>
</reference>
<evidence type="ECO:0000313" key="2">
    <source>
        <dbReference type="Proteomes" id="UP000356253"/>
    </source>
</evidence>
<protein>
    <submittedName>
        <fullName evidence="1">Regulatory protein PchR</fullName>
    </submittedName>
</protein>
<name>A0AC61Y954_9FLAO</name>
<organism evidence="1 2">
    <name type="scientific">Mesonia oceanica</name>
    <dbReference type="NCBI Taxonomy" id="2687242"/>
    <lineage>
        <taxon>Bacteria</taxon>
        <taxon>Pseudomonadati</taxon>
        <taxon>Bacteroidota</taxon>
        <taxon>Flavobacteriia</taxon>
        <taxon>Flavobacteriales</taxon>
        <taxon>Flavobacteriaceae</taxon>
        <taxon>Mesonia</taxon>
    </lineage>
</organism>
<comment type="caution">
    <text evidence="1">The sequence shown here is derived from an EMBL/GenBank/DDBJ whole genome shotgun (WGS) entry which is preliminary data.</text>
</comment>
<sequence>MNHLNIKFKTIEDIFSSLAEKLKIGYKETLGEYSLLIPKDVGEGLINGFQFPSGLSLYNFSCKFNSTTLISFKHQTINPVKIIQCIQGSIESWLKSEKKKHLLKPHQYTIVSSRLGEDHTLRFEKDVAYKISYLEVNREIYTESLPFNINDANPLFYDLFHNSHILYGHLLPSSFNIFTSEIVKAVWECDLKGLPRINFLGAKVLEMMASTLSTYQKDIIRNRHKGLKPEEYDAISLIANTINHNLQERKTNKQLAEIAGMTERQLQNCFHKVYGKTVNEYIQDLRLSRALELLQTNENSISEVVNSIGLSSHSYFSRKFKDKYGISPRDLIKSS</sequence>
<gene>
    <name evidence="1" type="primary">pchR_2</name>
    <name evidence="1" type="ORF">FVB9532_01698</name>
</gene>
<keyword evidence="2" id="KW-1185">Reference proteome</keyword>
<accession>A0AC61Y954</accession>
<proteinExistence type="predicted"/>
<dbReference type="EMBL" id="CABVMM010000006">
    <property type="protein sequence ID" value="VVV00428.1"/>
    <property type="molecule type" value="Genomic_DNA"/>
</dbReference>
<evidence type="ECO:0000313" key="1">
    <source>
        <dbReference type="EMBL" id="VVV00428.1"/>
    </source>
</evidence>
<dbReference type="Proteomes" id="UP000356253">
    <property type="component" value="Unassembled WGS sequence"/>
</dbReference>